<keyword evidence="2" id="KW-0371">Homeobox</keyword>
<organism evidence="6 7">
    <name type="scientific">Lentithecium fluviatile CBS 122367</name>
    <dbReference type="NCBI Taxonomy" id="1168545"/>
    <lineage>
        <taxon>Eukaryota</taxon>
        <taxon>Fungi</taxon>
        <taxon>Dikarya</taxon>
        <taxon>Ascomycota</taxon>
        <taxon>Pezizomycotina</taxon>
        <taxon>Dothideomycetes</taxon>
        <taxon>Pleosporomycetidae</taxon>
        <taxon>Pleosporales</taxon>
        <taxon>Massarineae</taxon>
        <taxon>Lentitheciaceae</taxon>
        <taxon>Lentithecium</taxon>
    </lineage>
</organism>
<keyword evidence="7" id="KW-1185">Reference proteome</keyword>
<feature type="domain" description="C2H2-type" evidence="5">
    <location>
        <begin position="329"/>
        <end position="350"/>
    </location>
</feature>
<reference evidence="6" key="1">
    <citation type="journal article" date="2020" name="Stud. Mycol.">
        <title>101 Dothideomycetes genomes: a test case for predicting lifestyles and emergence of pathogens.</title>
        <authorList>
            <person name="Haridas S."/>
            <person name="Albert R."/>
            <person name="Binder M."/>
            <person name="Bloem J."/>
            <person name="Labutti K."/>
            <person name="Salamov A."/>
            <person name="Andreopoulos B."/>
            <person name="Baker S."/>
            <person name="Barry K."/>
            <person name="Bills G."/>
            <person name="Bluhm B."/>
            <person name="Cannon C."/>
            <person name="Castanera R."/>
            <person name="Culley D."/>
            <person name="Daum C."/>
            <person name="Ezra D."/>
            <person name="Gonzalez J."/>
            <person name="Henrissat B."/>
            <person name="Kuo A."/>
            <person name="Liang C."/>
            <person name="Lipzen A."/>
            <person name="Lutzoni F."/>
            <person name="Magnuson J."/>
            <person name="Mondo S."/>
            <person name="Nolan M."/>
            <person name="Ohm R."/>
            <person name="Pangilinan J."/>
            <person name="Park H.-J."/>
            <person name="Ramirez L."/>
            <person name="Alfaro M."/>
            <person name="Sun H."/>
            <person name="Tritt A."/>
            <person name="Yoshinaga Y."/>
            <person name="Zwiers L.-H."/>
            <person name="Turgeon B."/>
            <person name="Goodwin S."/>
            <person name="Spatafora J."/>
            <person name="Crous P."/>
            <person name="Grigoriev I."/>
        </authorList>
    </citation>
    <scope>NUCLEOTIDE SEQUENCE</scope>
    <source>
        <strain evidence="6">CBS 122367</strain>
    </source>
</reference>
<dbReference type="InterPro" id="IPR009057">
    <property type="entry name" value="Homeodomain-like_sf"/>
</dbReference>
<dbReference type="OrthoDB" id="10056939at2759"/>
<dbReference type="Gene3D" id="1.10.10.60">
    <property type="entry name" value="Homeodomain-like"/>
    <property type="match status" value="1"/>
</dbReference>
<name>A0A6G1JAA6_9PLEO</name>
<evidence type="ECO:0000256" key="3">
    <source>
        <dbReference type="ARBA" id="ARBA00023242"/>
    </source>
</evidence>
<feature type="compositionally biased region" description="Basic residues" evidence="4">
    <location>
        <begin position="286"/>
        <end position="296"/>
    </location>
</feature>
<dbReference type="Proteomes" id="UP000799291">
    <property type="component" value="Unassembled WGS sequence"/>
</dbReference>
<evidence type="ECO:0000313" key="6">
    <source>
        <dbReference type="EMBL" id="KAF2687462.1"/>
    </source>
</evidence>
<dbReference type="SUPFAM" id="SSF46689">
    <property type="entry name" value="Homeodomain-like"/>
    <property type="match status" value="1"/>
</dbReference>
<dbReference type="GO" id="GO:0006355">
    <property type="term" value="P:regulation of DNA-templated transcription"/>
    <property type="evidence" value="ECO:0007669"/>
    <property type="project" value="InterPro"/>
</dbReference>
<dbReference type="InterPro" id="IPR013087">
    <property type="entry name" value="Znf_C2H2_type"/>
</dbReference>
<dbReference type="GO" id="GO:0003677">
    <property type="term" value="F:DNA binding"/>
    <property type="evidence" value="ECO:0007669"/>
    <property type="project" value="UniProtKB-KW"/>
</dbReference>
<evidence type="ECO:0000259" key="5">
    <source>
        <dbReference type="PROSITE" id="PS00028"/>
    </source>
</evidence>
<accession>A0A6G1JAA6</accession>
<evidence type="ECO:0000256" key="1">
    <source>
        <dbReference type="ARBA" id="ARBA00023125"/>
    </source>
</evidence>
<feature type="compositionally biased region" description="Low complexity" evidence="4">
    <location>
        <begin position="307"/>
        <end position="320"/>
    </location>
</feature>
<dbReference type="AlphaFoldDB" id="A0A6G1JAA6"/>
<sequence length="503" mass="55339">MSFAPELVKACPYSKLEHSKAAKAEGPCSPSDPPPSGPWSPQHCLACIDPVEGDHDGRTICPKDFDLGLAASLEVDAGFSSFALPLESAASGYEALGEYQHLQYGGTGHEHSFHGQTAESGRHPPSTSSRRAAKDRILPIKIWLQENASWPYASKGDLERLAEMTGLSSKKVRVCLNNLRQRMKANEASGNSIGALHSLGTFQAPEAFQTGFELDDLSSVCFSDWLSPSGFKDISGDEPFTGGSHHTEATVDADIFAPMAHGVYNLDTFQVEAEPISLQASAHPMTKPKRKGKRSYASRYNASAGQTSSPSASEELSAPTQESKKPYQCTSCLQSFKDAYGWKRHEIGVHGFHVQEWICMNEVVLIDGILLHGILLDGNLCVLCGQEVLSFDHFQQHNVNSCLNKEQAERTFARKDLFRQHVRQVHLTTADEDTKKRFVVPESWVQDVDATRSSPASLWCGFCQLFLDSTAIRMDHIADHFRDGLDMNTWQPICSELSYQGCA</sequence>
<gene>
    <name evidence="6" type="ORF">K458DRAFT_429374</name>
</gene>
<keyword evidence="3" id="KW-0539">Nucleus</keyword>
<proteinExistence type="predicted"/>
<protein>
    <recommendedName>
        <fullName evidence="5">C2H2-type domain-containing protein</fullName>
    </recommendedName>
</protein>
<evidence type="ECO:0000256" key="4">
    <source>
        <dbReference type="SAM" id="MobiDB-lite"/>
    </source>
</evidence>
<evidence type="ECO:0000313" key="7">
    <source>
        <dbReference type="Proteomes" id="UP000799291"/>
    </source>
</evidence>
<keyword evidence="1" id="KW-0238">DNA-binding</keyword>
<evidence type="ECO:0000256" key="2">
    <source>
        <dbReference type="ARBA" id="ARBA00023155"/>
    </source>
</evidence>
<feature type="compositionally biased region" description="Polar residues" evidence="4">
    <location>
        <begin position="114"/>
        <end position="130"/>
    </location>
</feature>
<feature type="region of interest" description="Disordered" evidence="4">
    <location>
        <begin position="280"/>
        <end position="320"/>
    </location>
</feature>
<dbReference type="EMBL" id="MU005575">
    <property type="protein sequence ID" value="KAF2687462.1"/>
    <property type="molecule type" value="Genomic_DNA"/>
</dbReference>
<dbReference type="Pfam" id="PF05920">
    <property type="entry name" value="Homeobox_KN"/>
    <property type="match status" value="1"/>
</dbReference>
<dbReference type="InterPro" id="IPR008422">
    <property type="entry name" value="KN_HD"/>
</dbReference>
<dbReference type="PROSITE" id="PS00028">
    <property type="entry name" value="ZINC_FINGER_C2H2_1"/>
    <property type="match status" value="1"/>
</dbReference>
<feature type="region of interest" description="Disordered" evidence="4">
    <location>
        <begin position="106"/>
        <end position="132"/>
    </location>
</feature>